<dbReference type="Proteomes" id="UP000683401">
    <property type="component" value="Chromosome"/>
</dbReference>
<protein>
    <recommendedName>
        <fullName evidence="3">AAA+ ATPase domain-containing protein</fullName>
    </recommendedName>
</protein>
<gene>
    <name evidence="1" type="ORF">KQP88_12705</name>
</gene>
<keyword evidence="2" id="KW-1185">Reference proteome</keyword>
<reference evidence="2" key="1">
    <citation type="submission" date="2021-06" db="EMBL/GenBank/DDBJ databases">
        <title>Identification of Pseudomonas cichorii causing bacterial leaf black spot of flue-cured tobacco, a new disease in China.</title>
        <authorList>
            <person name="Lu C.-H."/>
        </authorList>
    </citation>
    <scope>NUCLEOTIDE SEQUENCE [LARGE SCALE GENOMIC DNA]</scope>
    <source>
        <strain evidence="2">LJ2</strain>
    </source>
</reference>
<sequence length="871" mass="96560">MSDNKVVINLSVNEAGVLEDSEGQLQQDAYLKLRGRIEHQLKARSTFPYESIKETDITYSRVHSAILIEGSRGSGKTTFLLKSLERLRDDEKLQLSVLRLIDPTLIETKENIVVVILSAIEAVLAQIKGDTCALESAREALAEGLGLLDGIGSSSAYGAEWEDAKWVMSQGLRKAKKGRDFEKKLGIYIEHALKLLNKKAFVLTFDDVDTNFAHGHLILETVRKYLTHPGLVVILSGDIELYGRLLRKNIYEAFGEQVLKHDLGLMGLSQQSVGGGVSELEEQYLLKIAPPQNRISMVPLGGLKQYSEGNIHVGQGASPSIELREWANTSISALMHEPPHVASHPFFNLVATEPLRLVIGYMRALDEPDDIKYSAIFTAFSTRLIAQGVSADLIFKGDLDYSLRVIFGWLIKQEDAPDLVRFGVSSEVNRAIAVHCLALLLAQKLKGHVGNTLKALLGLALPVTMMRRPALLDAESRSSLFNFLWSQSGITASELAARLGAIDRANERVNKLQGSSFGSVGLANKVASKTIQQNWYGGRDIHLRDSSYYMSSLVDSLPERSRGWWEKIKGNSEGVSINNGVGWFYIDDLVDERCGRFGEILKLILSRRFNERGEVMRSVSALSLFGVIADLLFANSIDELGSFAEFSVIPHFGGGGSSFAAPEHEHDEEDGLDEGDEGLVVSNQNAFIVFSSSMRKWHRSVRNLEYKISPGLLGHLALRLHDDLLSLDEKATLHWRTGEIIHRQIICILHGMLAITSSLPGRKGTSKTSDQAFIDLLKRFTDEKMPIIMGVLLSCPLIWMFLNPKKSKLLDSVSDALLNLKIESYVPRAHMTGLKEKGIKVSIGPTRKNSFQVEVVNFYELLNVVPRYAAK</sequence>
<evidence type="ECO:0000313" key="1">
    <source>
        <dbReference type="EMBL" id="QWU80949.1"/>
    </source>
</evidence>
<proteinExistence type="predicted"/>
<dbReference type="RefSeq" id="WP_216703218.1">
    <property type="nucleotide sequence ID" value="NZ_CP076668.1"/>
</dbReference>
<evidence type="ECO:0000313" key="2">
    <source>
        <dbReference type="Proteomes" id="UP000683401"/>
    </source>
</evidence>
<organism evidence="1 2">
    <name type="scientific">Pseudomonas lijiangensis</name>
    <dbReference type="NCBI Taxonomy" id="2995658"/>
    <lineage>
        <taxon>Bacteria</taxon>
        <taxon>Pseudomonadati</taxon>
        <taxon>Pseudomonadota</taxon>
        <taxon>Gammaproteobacteria</taxon>
        <taxon>Pseudomonadales</taxon>
        <taxon>Pseudomonadaceae</taxon>
        <taxon>Pseudomonas</taxon>
    </lineage>
</organism>
<dbReference type="EMBL" id="CP076668">
    <property type="protein sequence ID" value="QWU80949.1"/>
    <property type="molecule type" value="Genomic_DNA"/>
</dbReference>
<evidence type="ECO:0008006" key="3">
    <source>
        <dbReference type="Google" id="ProtNLM"/>
    </source>
</evidence>
<accession>A0ABX8HJP6</accession>
<name>A0ABX8HJP6_9PSED</name>